<feature type="region of interest" description="Disordered" evidence="1">
    <location>
        <begin position="77"/>
        <end position="100"/>
    </location>
</feature>
<dbReference type="Proteomes" id="UP000599437">
    <property type="component" value="Unassembled WGS sequence"/>
</dbReference>
<protein>
    <submittedName>
        <fullName evidence="2">Uncharacterized protein</fullName>
    </submittedName>
</protein>
<keyword evidence="3" id="KW-1185">Reference proteome</keyword>
<reference evidence="3" key="1">
    <citation type="journal article" date="2019" name="Int. J. Syst. Evol. Microbiol.">
        <title>The Global Catalogue of Microorganisms (GCM) 10K type strain sequencing project: providing services to taxonomists for standard genome sequencing and annotation.</title>
        <authorList>
            <consortium name="The Broad Institute Genomics Platform"/>
            <consortium name="The Broad Institute Genome Sequencing Center for Infectious Disease"/>
            <person name="Wu L."/>
            <person name="Ma J."/>
        </authorList>
    </citation>
    <scope>NUCLEOTIDE SEQUENCE [LARGE SCALE GENOMIC DNA]</scope>
    <source>
        <strain evidence="3">JCM 4737</strain>
    </source>
</reference>
<proteinExistence type="predicted"/>
<feature type="region of interest" description="Disordered" evidence="1">
    <location>
        <begin position="1"/>
        <end position="21"/>
    </location>
</feature>
<accession>A0ABQ3DIA8</accession>
<evidence type="ECO:0000313" key="3">
    <source>
        <dbReference type="Proteomes" id="UP000599437"/>
    </source>
</evidence>
<comment type="caution">
    <text evidence="2">The sequence shown here is derived from an EMBL/GenBank/DDBJ whole genome shotgun (WGS) entry which is preliminary data.</text>
</comment>
<sequence>MVRHAYDLSEGHPGAVPDEDLTYRPGQRELAVLDTKFHAAKAADGSDFRYSITGTFPVGFGFQEKVAFPAERTDYVSTGPGQRWHESVTNGPGAIEQRSGTPVYRGGARSELNWFKPVLHPWLGTGLGWGQQRSGNDLMFNTRGWGDSGPDHTGFGDVWSDDSMTRFTEVYAGGYRVVTDTALDPDRWRLSTRGHAEWTFRSKETPADRLTVLPLLNLCFDVDTGLTGDVRAGKRLELGIFSEYVKKAEGTEKIRGGTPEVSYDDGATWTRGGLDGVRGRPAAWAGSVRVPHDAKYISLRASAADDRGGSVRQEIIRAVGVTQ</sequence>
<organism evidence="2 3">
    <name type="scientific">Streptomyces chryseus</name>
    <dbReference type="NCBI Taxonomy" id="68186"/>
    <lineage>
        <taxon>Bacteria</taxon>
        <taxon>Bacillati</taxon>
        <taxon>Actinomycetota</taxon>
        <taxon>Actinomycetes</taxon>
        <taxon>Kitasatosporales</taxon>
        <taxon>Streptomycetaceae</taxon>
        <taxon>Streptomyces</taxon>
    </lineage>
</organism>
<feature type="compositionally biased region" description="Basic and acidic residues" evidence="1">
    <location>
        <begin position="1"/>
        <end position="10"/>
    </location>
</feature>
<evidence type="ECO:0000256" key="1">
    <source>
        <dbReference type="SAM" id="MobiDB-lite"/>
    </source>
</evidence>
<gene>
    <name evidence="2" type="ORF">GCM10010346_21360</name>
</gene>
<evidence type="ECO:0000313" key="2">
    <source>
        <dbReference type="EMBL" id="GHA98163.1"/>
    </source>
</evidence>
<name>A0ABQ3DIA8_9ACTN</name>
<dbReference type="EMBL" id="BMVO01000004">
    <property type="protein sequence ID" value="GHA98163.1"/>
    <property type="molecule type" value="Genomic_DNA"/>
</dbReference>